<dbReference type="InterPro" id="IPR050742">
    <property type="entry name" value="Helicase_Restrict-Modif_Enz"/>
</dbReference>
<dbReference type="InterPro" id="IPR025202">
    <property type="entry name" value="PLD-like_dom"/>
</dbReference>
<evidence type="ECO:0000313" key="3">
    <source>
        <dbReference type="EMBL" id="SFA86877.1"/>
    </source>
</evidence>
<dbReference type="Pfam" id="PF00271">
    <property type="entry name" value="Helicase_C"/>
    <property type="match status" value="1"/>
</dbReference>
<dbReference type="Proteomes" id="UP000198838">
    <property type="component" value="Unassembled WGS sequence"/>
</dbReference>
<accession>A0A1I0WEN3</accession>
<dbReference type="CDD" id="cd18799">
    <property type="entry name" value="SF2_C_EcoAI-like"/>
    <property type="match status" value="1"/>
</dbReference>
<organism evidence="3 4">
    <name type="scientific">Acetitomaculum ruminis DSM 5522</name>
    <dbReference type="NCBI Taxonomy" id="1120918"/>
    <lineage>
        <taxon>Bacteria</taxon>
        <taxon>Bacillati</taxon>
        <taxon>Bacillota</taxon>
        <taxon>Clostridia</taxon>
        <taxon>Lachnospirales</taxon>
        <taxon>Lachnospiraceae</taxon>
        <taxon>Acetitomaculum</taxon>
    </lineage>
</organism>
<dbReference type="SUPFAM" id="SSF56024">
    <property type="entry name" value="Phospholipase D/nuclease"/>
    <property type="match status" value="1"/>
</dbReference>
<dbReference type="CDD" id="cd09204">
    <property type="entry name" value="PLDc_N_DEXD_b2"/>
    <property type="match status" value="1"/>
</dbReference>
<dbReference type="RefSeq" id="WP_177205551.1">
    <property type="nucleotide sequence ID" value="NZ_FOJY01000004.1"/>
</dbReference>
<dbReference type="InterPro" id="IPR014001">
    <property type="entry name" value="Helicase_ATP-bd"/>
</dbReference>
<dbReference type="GO" id="GO:0016787">
    <property type="term" value="F:hydrolase activity"/>
    <property type="evidence" value="ECO:0007669"/>
    <property type="project" value="InterPro"/>
</dbReference>
<dbReference type="SMART" id="SM00490">
    <property type="entry name" value="HELICc"/>
    <property type="match status" value="1"/>
</dbReference>
<keyword evidence="3" id="KW-0378">Hydrolase</keyword>
<dbReference type="InterPro" id="IPR001650">
    <property type="entry name" value="Helicase_C-like"/>
</dbReference>
<dbReference type="InterPro" id="IPR058403">
    <property type="entry name" value="DUF8090"/>
</dbReference>
<feature type="domain" description="Helicase C-terminal" evidence="2">
    <location>
        <begin position="437"/>
        <end position="630"/>
    </location>
</feature>
<dbReference type="GO" id="GO:0005524">
    <property type="term" value="F:ATP binding"/>
    <property type="evidence" value="ECO:0007669"/>
    <property type="project" value="InterPro"/>
</dbReference>
<dbReference type="Gene3D" id="3.30.870.10">
    <property type="entry name" value="Endonuclease Chain A"/>
    <property type="match status" value="1"/>
</dbReference>
<dbReference type="PANTHER" id="PTHR47396">
    <property type="entry name" value="TYPE I RESTRICTION ENZYME ECOKI R PROTEIN"/>
    <property type="match status" value="1"/>
</dbReference>
<dbReference type="EMBL" id="FOJY01000004">
    <property type="protein sequence ID" value="SFA86877.1"/>
    <property type="molecule type" value="Genomic_DNA"/>
</dbReference>
<dbReference type="SMART" id="SM00487">
    <property type="entry name" value="DEXDc"/>
    <property type="match status" value="1"/>
</dbReference>
<keyword evidence="3" id="KW-0347">Helicase</keyword>
<dbReference type="STRING" id="1120918.SAMN05216249_10422"/>
<dbReference type="REBASE" id="251442">
    <property type="entry name" value="Aru5522ORF10422P"/>
</dbReference>
<dbReference type="CDD" id="cd18032">
    <property type="entry name" value="DEXHc_RE_I_III_res"/>
    <property type="match status" value="1"/>
</dbReference>
<evidence type="ECO:0000259" key="2">
    <source>
        <dbReference type="PROSITE" id="PS51194"/>
    </source>
</evidence>
<dbReference type="Gene3D" id="3.40.50.300">
    <property type="entry name" value="P-loop containing nucleotide triphosphate hydrolases"/>
    <property type="match status" value="2"/>
</dbReference>
<dbReference type="GO" id="GO:0004386">
    <property type="term" value="F:helicase activity"/>
    <property type="evidence" value="ECO:0007669"/>
    <property type="project" value="UniProtKB-KW"/>
</dbReference>
<dbReference type="InterPro" id="IPR021835">
    <property type="entry name" value="DUF3427"/>
</dbReference>
<name>A0A1I0WEN3_9FIRM</name>
<reference evidence="3 4" key="1">
    <citation type="submission" date="2016-10" db="EMBL/GenBank/DDBJ databases">
        <authorList>
            <person name="de Groot N.N."/>
        </authorList>
    </citation>
    <scope>NUCLEOTIDE SEQUENCE [LARGE SCALE GENOMIC DNA]</scope>
    <source>
        <strain evidence="3 4">DSM 5522</strain>
    </source>
</reference>
<dbReference type="Pfam" id="PF13091">
    <property type="entry name" value="PLDc_2"/>
    <property type="match status" value="1"/>
</dbReference>
<dbReference type="InterPro" id="IPR027417">
    <property type="entry name" value="P-loop_NTPase"/>
</dbReference>
<dbReference type="Pfam" id="PF04851">
    <property type="entry name" value="ResIII"/>
    <property type="match status" value="1"/>
</dbReference>
<gene>
    <name evidence="3" type="ORF">SAMN05216249_10422</name>
</gene>
<dbReference type="SUPFAM" id="SSF52540">
    <property type="entry name" value="P-loop containing nucleoside triphosphate hydrolases"/>
    <property type="match status" value="1"/>
</dbReference>
<dbReference type="PROSITE" id="PS51192">
    <property type="entry name" value="HELICASE_ATP_BIND_1"/>
    <property type="match status" value="1"/>
</dbReference>
<dbReference type="Pfam" id="PF26350">
    <property type="entry name" value="DUF8090"/>
    <property type="match status" value="1"/>
</dbReference>
<protein>
    <submittedName>
        <fullName evidence="3">Superfamily II DNA or RNA helicase</fullName>
    </submittedName>
</protein>
<feature type="domain" description="Helicase ATP-binding" evidence="1">
    <location>
        <begin position="248"/>
        <end position="401"/>
    </location>
</feature>
<sequence length="1009" mass="117843">MALTNNNINDINSGIQNAYIDSCIDTNLAFSPQFLTNNHHKGTKVLTYIENELLHCDEFCISVAFINRSGFVVLSQTLKELEKKGIRGRILTTDYLTFSDPYALDRLAKLKNVELKMYHVKEAGIGFHTKGYLFKEEGTYRIIIGSSNMTQTALTTNMEWNTALVSTDCGAMAKSIVNEFESLWNDSASRDYREIRKLYIKQYDRKKQIDKLIKSQHKIALEEDIVELDTYNLKPNKMQETFIGNIHELRECGEKRALLISATGTGKTYASAFAMKNENPNKALFIVHRELIAKQAMKSYRKVFGTGKKMALLSGNSKEYDADILFATMNMMAKPETFEYLKKHNIHYDWICIDEVHRAGSKSYQRIMEYFKPDFWLGMTASPERMDGFDIFELFDHNIAYEIRLQHALKEDLLCPFHYFGITDIEINGEVINRETELNNFKYLVSNQRVNHILKNANFYGHSGDRVKGLVFCSGKKEALELSSKFQEQGYYARTLFGEDRESVREECVELLSKDVDVDVIKNHHKDIENKKAANEKNMPFLDYIFTVDIFNEGVDIPEINQVIMLRETQSPIVFVQQLGRGLRKAEDKDYVVIIDFIGNYNNNYMIPIALSGDRSYNKDSMRRYVKEGTRIIPGVSTIHFDEISRQKIFKSIDSAKTNEIKLLKQSFEQLKYRLGRIPTVLDFKEYGSIDVSKYFEKCGSYYAFLVKYYGDEYKVRLNSKEEEIIEFLSKKVTRMKRIHELLLLKELIEHNNWITVYFKTIMTEHFHVNFDEKVEQSVYRNLTNQFPKEGEKKKYSNCVLIDKTQGGYQLSSNFRSLLMRNKDFYEMVCQVVEYGISLCKELYCDNYRDTNLSLYQKYTYEDVCRLLNWQKNINAQGIGGYHYDAETKTLPVFINYDKTEDAIAYEDRFISSKELIALSKHPRKVNSSDADHFYKRTKEDKDNRILLFVRKNKDDKEAKEFYFLGEVFAKDEPIPVKMEKTGDDAFEIRYQLDVPVREDIYEYLVSEA</sequence>
<dbReference type="Pfam" id="PF11907">
    <property type="entry name" value="DUF3427"/>
    <property type="match status" value="1"/>
</dbReference>
<keyword evidence="4" id="KW-1185">Reference proteome</keyword>
<evidence type="ECO:0000313" key="4">
    <source>
        <dbReference type="Proteomes" id="UP000198838"/>
    </source>
</evidence>
<dbReference type="PROSITE" id="PS51194">
    <property type="entry name" value="HELICASE_CTER"/>
    <property type="match status" value="1"/>
</dbReference>
<dbReference type="PANTHER" id="PTHR47396:SF1">
    <property type="entry name" value="ATP-DEPENDENT HELICASE IRC3-RELATED"/>
    <property type="match status" value="1"/>
</dbReference>
<proteinExistence type="predicted"/>
<dbReference type="GO" id="GO:0005829">
    <property type="term" value="C:cytosol"/>
    <property type="evidence" value="ECO:0007669"/>
    <property type="project" value="TreeGrafter"/>
</dbReference>
<keyword evidence="3" id="KW-0547">Nucleotide-binding</keyword>
<dbReference type="AlphaFoldDB" id="A0A1I0WEN3"/>
<evidence type="ECO:0000259" key="1">
    <source>
        <dbReference type="PROSITE" id="PS51192"/>
    </source>
</evidence>
<keyword evidence="3" id="KW-0067">ATP-binding</keyword>
<dbReference type="GO" id="GO:0003677">
    <property type="term" value="F:DNA binding"/>
    <property type="evidence" value="ECO:0007669"/>
    <property type="project" value="InterPro"/>
</dbReference>
<dbReference type="InterPro" id="IPR006935">
    <property type="entry name" value="Helicase/UvrB_N"/>
</dbReference>